<proteinExistence type="predicted"/>
<keyword evidence="1" id="KW-0175">Coiled coil</keyword>
<sequence>MDKSELKRSAVVFDPTAHTYTLGDKKLGGVTAIVKWLFPDTYKDIPAHILNVAAEHGSLVHAKCELYDAMGVGDNMEEVQGYIRLLSDAGLKTLESEYLVDDGAAIASSIDKVFEPDADGLYTLGDIKCTSKIHVQNVTLQLSIYAALFEKNNRGKKVGKLYVIWLPKAQYGKPQLMELERIPKAACTAIMKAYLVGEDPTPLREKYFPKDDGLKEEPLPDDCTDMEQELANIEVSIKTLSERKDEIKTKLYERMVSDGVKKWTGGALILTRKADSTQERVDSTKLKASYPDAFEACKKVVSVKGSLVVKAVEEEKN</sequence>
<evidence type="ECO:0000313" key="2">
    <source>
        <dbReference type="EMBL" id="DAD77695.1"/>
    </source>
</evidence>
<name>A0A8S5M6I2_9CAUD</name>
<accession>A0A8S5M6I2</accession>
<feature type="coiled-coil region" evidence="1">
    <location>
        <begin position="223"/>
        <end position="250"/>
    </location>
</feature>
<reference evidence="2" key="1">
    <citation type="journal article" date="2021" name="Proc. Natl. Acad. Sci. U.S.A.">
        <title>A Catalog of Tens of Thousands of Viruses from Human Metagenomes Reveals Hidden Associations with Chronic Diseases.</title>
        <authorList>
            <person name="Tisza M.J."/>
            <person name="Buck C.B."/>
        </authorList>
    </citation>
    <scope>NUCLEOTIDE SEQUENCE</scope>
    <source>
        <strain evidence="2">CtCOj19</strain>
    </source>
</reference>
<protein>
    <submittedName>
        <fullName evidence="2">Uncharacterized protein</fullName>
    </submittedName>
</protein>
<dbReference type="EMBL" id="BK014831">
    <property type="protein sequence ID" value="DAD77695.1"/>
    <property type="molecule type" value="Genomic_DNA"/>
</dbReference>
<evidence type="ECO:0000256" key="1">
    <source>
        <dbReference type="SAM" id="Coils"/>
    </source>
</evidence>
<organism evidence="2">
    <name type="scientific">Siphoviridae sp. ctCOj19</name>
    <dbReference type="NCBI Taxonomy" id="2826193"/>
    <lineage>
        <taxon>Viruses</taxon>
        <taxon>Duplodnaviria</taxon>
        <taxon>Heunggongvirae</taxon>
        <taxon>Uroviricota</taxon>
        <taxon>Caudoviricetes</taxon>
    </lineage>
</organism>